<name>A0AA37PGB6_9PEZI</name>
<evidence type="ECO:0000313" key="3">
    <source>
        <dbReference type="Proteomes" id="UP001055115"/>
    </source>
</evidence>
<feature type="domain" description="Prion-inhibition and propagation HeLo" evidence="1">
    <location>
        <begin position="53"/>
        <end position="99"/>
    </location>
</feature>
<dbReference type="RefSeq" id="XP_049134136.1">
    <property type="nucleotide sequence ID" value="XM_049278179.1"/>
</dbReference>
<comment type="caution">
    <text evidence="2">The sequence shown here is derived from an EMBL/GenBank/DDBJ whole genome shotgun (WGS) entry which is preliminary data.</text>
</comment>
<proteinExistence type="predicted"/>
<sequence>MPYRRLPEWSGASDGCAGKDSDMVEMTAVHVKTQTPPSINRDNLTRATMEPVGLAVGIVGLAGLFSSCLEAVEKFDSYKNFGRDSRSLATLFDTDKHRFEQ</sequence>
<gene>
    <name evidence="2" type="ORF">ColSpa_11967</name>
</gene>
<protein>
    <recommendedName>
        <fullName evidence="1">Prion-inhibition and propagation HeLo domain-containing protein</fullName>
    </recommendedName>
</protein>
<keyword evidence="3" id="KW-1185">Reference proteome</keyword>
<dbReference type="EMBL" id="BQXU01000054">
    <property type="protein sequence ID" value="GKT51786.1"/>
    <property type="molecule type" value="Genomic_DNA"/>
</dbReference>
<accession>A0AA37PGB6</accession>
<evidence type="ECO:0000313" key="2">
    <source>
        <dbReference type="EMBL" id="GKT51786.1"/>
    </source>
</evidence>
<dbReference type="AlphaFoldDB" id="A0AA37PGB6"/>
<dbReference type="InterPro" id="IPR029498">
    <property type="entry name" value="HeLo_dom"/>
</dbReference>
<dbReference type="Gene3D" id="1.20.120.1020">
    <property type="entry name" value="Prion-inhibition and propagation, HeLo domain"/>
    <property type="match status" value="1"/>
</dbReference>
<dbReference type="GeneID" id="73332769"/>
<evidence type="ECO:0000259" key="1">
    <source>
        <dbReference type="Pfam" id="PF14479"/>
    </source>
</evidence>
<dbReference type="InterPro" id="IPR038305">
    <property type="entry name" value="HeLo_sf"/>
</dbReference>
<organism evidence="2 3">
    <name type="scientific">Colletotrichum spaethianum</name>
    <dbReference type="NCBI Taxonomy" id="700344"/>
    <lineage>
        <taxon>Eukaryota</taxon>
        <taxon>Fungi</taxon>
        <taxon>Dikarya</taxon>
        <taxon>Ascomycota</taxon>
        <taxon>Pezizomycotina</taxon>
        <taxon>Sordariomycetes</taxon>
        <taxon>Hypocreomycetidae</taxon>
        <taxon>Glomerellales</taxon>
        <taxon>Glomerellaceae</taxon>
        <taxon>Colletotrichum</taxon>
        <taxon>Colletotrichum spaethianum species complex</taxon>
    </lineage>
</organism>
<dbReference type="Proteomes" id="UP001055115">
    <property type="component" value="Unassembled WGS sequence"/>
</dbReference>
<reference evidence="2 3" key="1">
    <citation type="submission" date="2022-03" db="EMBL/GenBank/DDBJ databases">
        <title>Genome data of Colletotrichum spp.</title>
        <authorList>
            <person name="Utami Y.D."/>
            <person name="Hiruma K."/>
        </authorList>
    </citation>
    <scope>NUCLEOTIDE SEQUENCE [LARGE SCALE GENOMIC DNA]</scope>
    <source>
        <strain evidence="2 3">MAFF 239500</strain>
    </source>
</reference>
<dbReference type="Pfam" id="PF14479">
    <property type="entry name" value="HeLo"/>
    <property type="match status" value="1"/>
</dbReference>